<organism evidence="1 2">
    <name type="scientific">Pristionchus mayeri</name>
    <dbReference type="NCBI Taxonomy" id="1317129"/>
    <lineage>
        <taxon>Eukaryota</taxon>
        <taxon>Metazoa</taxon>
        <taxon>Ecdysozoa</taxon>
        <taxon>Nematoda</taxon>
        <taxon>Chromadorea</taxon>
        <taxon>Rhabditida</taxon>
        <taxon>Rhabditina</taxon>
        <taxon>Diplogasteromorpha</taxon>
        <taxon>Diplogasteroidea</taxon>
        <taxon>Neodiplogasteridae</taxon>
        <taxon>Pristionchus</taxon>
    </lineage>
</organism>
<feature type="non-terminal residue" evidence="1">
    <location>
        <position position="95"/>
    </location>
</feature>
<evidence type="ECO:0000313" key="1">
    <source>
        <dbReference type="EMBL" id="GMR49612.1"/>
    </source>
</evidence>
<sequence>QMSEDNPSQANATFSLQFRLNEQFLSFRSQATSVAAAPNAMSEENPQKATATPSLLSRHLSLLKTPLFRSEATTAVAAPNADCPYRPSVALGKAA</sequence>
<name>A0AAN5CT50_9BILA</name>
<keyword evidence="2" id="KW-1185">Reference proteome</keyword>
<gene>
    <name evidence="1" type="ORF">PMAYCL1PPCAC_19807</name>
</gene>
<dbReference type="Proteomes" id="UP001328107">
    <property type="component" value="Unassembled WGS sequence"/>
</dbReference>
<accession>A0AAN5CT50</accession>
<comment type="caution">
    <text evidence="1">The sequence shown here is derived from an EMBL/GenBank/DDBJ whole genome shotgun (WGS) entry which is preliminary data.</text>
</comment>
<dbReference type="EMBL" id="BTRK01000004">
    <property type="protein sequence ID" value="GMR49612.1"/>
    <property type="molecule type" value="Genomic_DNA"/>
</dbReference>
<protein>
    <submittedName>
        <fullName evidence="1">Uncharacterized protein</fullName>
    </submittedName>
</protein>
<proteinExistence type="predicted"/>
<feature type="non-terminal residue" evidence="1">
    <location>
        <position position="1"/>
    </location>
</feature>
<evidence type="ECO:0000313" key="2">
    <source>
        <dbReference type="Proteomes" id="UP001328107"/>
    </source>
</evidence>
<reference evidence="2" key="1">
    <citation type="submission" date="2022-10" db="EMBL/GenBank/DDBJ databases">
        <title>Genome assembly of Pristionchus species.</title>
        <authorList>
            <person name="Yoshida K."/>
            <person name="Sommer R.J."/>
        </authorList>
    </citation>
    <scope>NUCLEOTIDE SEQUENCE [LARGE SCALE GENOMIC DNA]</scope>
    <source>
        <strain evidence="2">RS5460</strain>
    </source>
</reference>
<dbReference type="AlphaFoldDB" id="A0AAN5CT50"/>